<dbReference type="EMBL" id="SGXA01000003">
    <property type="protein sequence ID" value="RZS69035.1"/>
    <property type="molecule type" value="Genomic_DNA"/>
</dbReference>
<dbReference type="Gene3D" id="1.20.1290.10">
    <property type="entry name" value="AhpD-like"/>
    <property type="match status" value="1"/>
</dbReference>
<feature type="domain" description="Carboxymuconolactone decarboxylase-like" evidence="1">
    <location>
        <begin position="15"/>
        <end position="93"/>
    </location>
</feature>
<dbReference type="Proteomes" id="UP000293874">
    <property type="component" value="Unassembled WGS sequence"/>
</dbReference>
<dbReference type="OrthoDB" id="9801997at2"/>
<dbReference type="AlphaFoldDB" id="A0A4Q7ML08"/>
<dbReference type="Pfam" id="PF02627">
    <property type="entry name" value="CMD"/>
    <property type="match status" value="1"/>
</dbReference>
<dbReference type="RefSeq" id="WP_130543404.1">
    <property type="nucleotide sequence ID" value="NZ_CP042431.1"/>
</dbReference>
<organism evidence="2 3">
    <name type="scientific">Pseudobacter ginsenosidimutans</name>
    <dbReference type="NCBI Taxonomy" id="661488"/>
    <lineage>
        <taxon>Bacteria</taxon>
        <taxon>Pseudomonadati</taxon>
        <taxon>Bacteroidota</taxon>
        <taxon>Chitinophagia</taxon>
        <taxon>Chitinophagales</taxon>
        <taxon>Chitinophagaceae</taxon>
        <taxon>Pseudobacter</taxon>
    </lineage>
</organism>
<reference evidence="2 3" key="1">
    <citation type="submission" date="2019-02" db="EMBL/GenBank/DDBJ databases">
        <title>Genomic Encyclopedia of Type Strains, Phase IV (KMG-IV): sequencing the most valuable type-strain genomes for metagenomic binning, comparative biology and taxonomic classification.</title>
        <authorList>
            <person name="Goeker M."/>
        </authorList>
    </citation>
    <scope>NUCLEOTIDE SEQUENCE [LARGE SCALE GENOMIC DNA]</scope>
    <source>
        <strain evidence="2 3">DSM 18116</strain>
    </source>
</reference>
<gene>
    <name evidence="2" type="ORF">EV199_4859</name>
</gene>
<comment type="caution">
    <text evidence="2">The sequence shown here is derived from an EMBL/GenBank/DDBJ whole genome shotgun (WGS) entry which is preliminary data.</text>
</comment>
<dbReference type="InterPro" id="IPR004675">
    <property type="entry name" value="AhpD_core"/>
</dbReference>
<dbReference type="GO" id="GO:0051920">
    <property type="term" value="F:peroxiredoxin activity"/>
    <property type="evidence" value="ECO:0007669"/>
    <property type="project" value="InterPro"/>
</dbReference>
<evidence type="ECO:0000313" key="2">
    <source>
        <dbReference type="EMBL" id="RZS69035.1"/>
    </source>
</evidence>
<dbReference type="InterPro" id="IPR003779">
    <property type="entry name" value="CMD-like"/>
</dbReference>
<dbReference type="InterPro" id="IPR029032">
    <property type="entry name" value="AhpD-like"/>
</dbReference>
<protein>
    <submittedName>
        <fullName evidence="2">AhpD family alkylhydroperoxidase</fullName>
    </submittedName>
</protein>
<keyword evidence="3" id="KW-1185">Reference proteome</keyword>
<sequence>MERISYSELPKGAYAALAGIQGFVDHSGLDHSLVHLIKLRVSYINSCAYCIDMHYKDAIVAGEDAKRLYSLPAWRETPYYTPQEQAVLEFAEELTYLPANKNADNIHDELNKYYSKDEIGKITMAVIAINMWNRFVRSNGPKPGVYQPGDHK</sequence>
<accession>A0A4Q7ML08</accession>
<dbReference type="PANTHER" id="PTHR34846:SF10">
    <property type="entry name" value="CYTOPLASMIC PROTEIN"/>
    <property type="match status" value="1"/>
</dbReference>
<evidence type="ECO:0000313" key="3">
    <source>
        <dbReference type="Proteomes" id="UP000293874"/>
    </source>
</evidence>
<keyword evidence="2" id="KW-0575">Peroxidase</keyword>
<name>A0A4Q7ML08_9BACT</name>
<dbReference type="PANTHER" id="PTHR34846">
    <property type="entry name" value="4-CARBOXYMUCONOLACTONE DECARBOXYLASE FAMILY PROTEIN (AFU_ORTHOLOGUE AFUA_6G11590)"/>
    <property type="match status" value="1"/>
</dbReference>
<dbReference type="NCBIfam" id="TIGR00778">
    <property type="entry name" value="ahpD_dom"/>
    <property type="match status" value="1"/>
</dbReference>
<evidence type="ECO:0000259" key="1">
    <source>
        <dbReference type="Pfam" id="PF02627"/>
    </source>
</evidence>
<dbReference type="SUPFAM" id="SSF69118">
    <property type="entry name" value="AhpD-like"/>
    <property type="match status" value="1"/>
</dbReference>
<keyword evidence="2" id="KW-0560">Oxidoreductase</keyword>
<proteinExistence type="predicted"/>